<dbReference type="PROSITE" id="PS51257">
    <property type="entry name" value="PROKAR_LIPOPROTEIN"/>
    <property type="match status" value="1"/>
</dbReference>
<dbReference type="SUPFAM" id="SSF48452">
    <property type="entry name" value="TPR-like"/>
    <property type="match status" value="1"/>
</dbReference>
<evidence type="ECO:0000313" key="9">
    <source>
        <dbReference type="Proteomes" id="UP000242818"/>
    </source>
</evidence>
<reference evidence="8 9" key="1">
    <citation type="submission" date="2016-08" db="EMBL/GenBank/DDBJ databases">
        <authorList>
            <person name="Seilhamer J.J."/>
        </authorList>
    </citation>
    <scope>NUCLEOTIDE SEQUENCE [LARGE SCALE GENOMIC DNA]</scope>
    <source>
        <strain evidence="8 9">A37T2</strain>
    </source>
</reference>
<accession>A0A1C4EM91</accession>
<keyword evidence="5" id="KW-0998">Cell outer membrane</keyword>
<sequence>MKKLIYLLAVPLLIMGSCRKYVEVTQIGTRTLTLTSDYRAVLDNNSVMENGYGMPIYSCDDTRFLDTTKQKKLTDIYQHAYSWQAPYLTETQGDVDWETLYKSIYVCNQVTDGVLTSQGTDEQLKKTVYAEALVHRAYFYWCLVNMYAKQYDASTAATDLGVPLLLTPDLFASLHRASVATVYAQIITDLQAAAPDLPDLPDYKTRPSQAAVYALLARTYLCEGDYAHASTYAGQALQLQSSLANLNTYVNNTSAIPRRLQDPEIIFSKVQSGTNYQGIQLDTALLSLLGNNDLRYVLFVKPGGSFSPSFNGYGYWRYRYTSEGIYQGPSVPEMMLIKAECAARTNDAATAIGTLNTLRQQRFAPADYTSLPVGTPTAALNAVIQERRRELFGTGMRWFDQKRYNKESALAETVTRNFLGTDYTLAPNSNQYVYPIGTKYTLLNPELEQNPY</sequence>
<evidence type="ECO:0000256" key="2">
    <source>
        <dbReference type="ARBA" id="ARBA00006275"/>
    </source>
</evidence>
<dbReference type="InterPro" id="IPR033985">
    <property type="entry name" value="SusD-like_N"/>
</dbReference>
<dbReference type="Gene3D" id="1.25.40.390">
    <property type="match status" value="1"/>
</dbReference>
<evidence type="ECO:0000256" key="5">
    <source>
        <dbReference type="ARBA" id="ARBA00023237"/>
    </source>
</evidence>
<dbReference type="OrthoDB" id="697229at2"/>
<protein>
    <submittedName>
        <fullName evidence="8">SusD family protein</fullName>
    </submittedName>
</protein>
<proteinExistence type="inferred from homology"/>
<dbReference type="Pfam" id="PF07980">
    <property type="entry name" value="SusD_RagB"/>
    <property type="match status" value="1"/>
</dbReference>
<evidence type="ECO:0000256" key="3">
    <source>
        <dbReference type="ARBA" id="ARBA00022729"/>
    </source>
</evidence>
<comment type="similarity">
    <text evidence="2">Belongs to the SusD family.</text>
</comment>
<dbReference type="Proteomes" id="UP000242818">
    <property type="component" value="Unassembled WGS sequence"/>
</dbReference>
<feature type="domain" description="RagB/SusD" evidence="6">
    <location>
        <begin position="333"/>
        <end position="452"/>
    </location>
</feature>
<evidence type="ECO:0000313" key="8">
    <source>
        <dbReference type="EMBL" id="SCC44610.1"/>
    </source>
</evidence>
<keyword evidence="4" id="KW-0472">Membrane</keyword>
<gene>
    <name evidence="8" type="ORF">GA0116948_10926</name>
</gene>
<feature type="domain" description="SusD-like N-terminal" evidence="7">
    <location>
        <begin position="72"/>
        <end position="221"/>
    </location>
</feature>
<dbReference type="InterPro" id="IPR012944">
    <property type="entry name" value="SusD_RagB_dom"/>
</dbReference>
<keyword evidence="9" id="KW-1185">Reference proteome</keyword>
<dbReference type="GO" id="GO:0009279">
    <property type="term" value="C:cell outer membrane"/>
    <property type="evidence" value="ECO:0007669"/>
    <property type="project" value="UniProtKB-SubCell"/>
</dbReference>
<dbReference type="InterPro" id="IPR011990">
    <property type="entry name" value="TPR-like_helical_dom_sf"/>
</dbReference>
<organism evidence="8 9">
    <name type="scientific">Chitinophaga costaii</name>
    <dbReference type="NCBI Taxonomy" id="1335309"/>
    <lineage>
        <taxon>Bacteria</taxon>
        <taxon>Pseudomonadati</taxon>
        <taxon>Bacteroidota</taxon>
        <taxon>Chitinophagia</taxon>
        <taxon>Chitinophagales</taxon>
        <taxon>Chitinophagaceae</taxon>
        <taxon>Chitinophaga</taxon>
    </lineage>
</organism>
<dbReference type="AlphaFoldDB" id="A0A1C4EM91"/>
<evidence type="ECO:0000256" key="4">
    <source>
        <dbReference type="ARBA" id="ARBA00023136"/>
    </source>
</evidence>
<name>A0A1C4EM91_9BACT</name>
<keyword evidence="3" id="KW-0732">Signal</keyword>
<dbReference type="STRING" id="1335309.GA0116948_10926"/>
<comment type="subcellular location">
    <subcellularLocation>
        <location evidence="1">Cell outer membrane</location>
    </subcellularLocation>
</comment>
<evidence type="ECO:0000259" key="6">
    <source>
        <dbReference type="Pfam" id="PF07980"/>
    </source>
</evidence>
<dbReference type="RefSeq" id="WP_089712906.1">
    <property type="nucleotide sequence ID" value="NZ_FMAR01000009.1"/>
</dbReference>
<evidence type="ECO:0000259" key="7">
    <source>
        <dbReference type="Pfam" id="PF14322"/>
    </source>
</evidence>
<dbReference type="Pfam" id="PF14322">
    <property type="entry name" value="SusD-like_3"/>
    <property type="match status" value="1"/>
</dbReference>
<dbReference type="EMBL" id="FMAR01000009">
    <property type="protein sequence ID" value="SCC44610.1"/>
    <property type="molecule type" value="Genomic_DNA"/>
</dbReference>
<evidence type="ECO:0000256" key="1">
    <source>
        <dbReference type="ARBA" id="ARBA00004442"/>
    </source>
</evidence>